<proteinExistence type="inferred from homology"/>
<feature type="chain" id="PRO_5016297160" evidence="9">
    <location>
        <begin position="20"/>
        <end position="818"/>
    </location>
</feature>
<dbReference type="Pfam" id="PF13620">
    <property type="entry name" value="CarboxypepD_reg"/>
    <property type="match status" value="1"/>
</dbReference>
<dbReference type="Proteomes" id="UP000245678">
    <property type="component" value="Unassembled WGS sequence"/>
</dbReference>
<dbReference type="AlphaFoldDB" id="A0A316HAT1"/>
<comment type="caution">
    <text evidence="12">The sequence shown here is derived from an EMBL/GenBank/DDBJ whole genome shotgun (WGS) entry which is preliminary data.</text>
</comment>
<evidence type="ECO:0000256" key="5">
    <source>
        <dbReference type="ARBA" id="ARBA00022729"/>
    </source>
</evidence>
<sequence length="818" mass="91564">MKKTLLSLFLAFNCFTLFAQTAVIKGRIIDSQTRQPVEYASAAVFKMADSGLVAGTVSKGNGSFELSGLPAGWYRLKIAFIGYQNMVRTDLQLSEGRQLDLGELVLHPAAKLLNEVNIKGRQVNAVNKIDKQVYRAGQFEAAKGGSAIDVIKNLPSVSVNGEGNISMRGSEKFLVLINGKPVVTDAQTVLTQLPANAVENIEVVTSPSAKYDPDGRGGILNIITKKGATDGLTLAINAQCGMPSVDDHGNSRQPVRFGGDVTLNYRKNKWDMSIGGNYNRNDNAGYREGDAYTENIVSGTITRFPSVGERSFKKYNYAARATINFTPDPANVFSGGLFIGRRYQDREADLLYHNATLSLSTNLLLKGTTYYNANTQTKEGSFALANFDYTHTFTDKSTLVAGFVYEHADLYGNTKNRNLHYPNTADTIQYVYNPYKRPISGYRFKLDHSLPLGKGKLESGYQLRYDTQDGRFDYLVTPPTSQPDADKFQGSLHAKNVINAVYTQYSGKNDQWEYNGGLRYEYATRAVDLSYDPNRHRLNLSNLFPSALLQYSLNNNWKLKADYSKRINRATNLELNPIPEREHSETLEEGDPDLLPEFIDQVELGINHSFKAGSFFATAYYQYIKNPIQRLNSVYADTILNRVYTNAGTAKQLGVEAGTNLQLTKWWSVYAGANAFNYHISGDIKILNKAVTVNNQRWAYTLNANTTFQITQTWSAQVNINYLSKRPTAQGEDSQYFIPNTSVKKTFMNGRFAASLLWQNMGIFNAAKQRITTSGADFYTTTNYIYETNIFMVNLSFNLNRFTSKLKLPKSELNDREF</sequence>
<keyword evidence="7 8" id="KW-0998">Cell outer membrane</keyword>
<dbReference type="RefSeq" id="WP_109608510.1">
    <property type="nucleotide sequence ID" value="NZ_QGHA01000005.1"/>
</dbReference>
<dbReference type="InterPro" id="IPR036942">
    <property type="entry name" value="Beta-barrel_TonB_sf"/>
</dbReference>
<evidence type="ECO:0000256" key="8">
    <source>
        <dbReference type="PROSITE-ProRule" id="PRU01360"/>
    </source>
</evidence>
<keyword evidence="3 8" id="KW-1134">Transmembrane beta strand</keyword>
<dbReference type="InterPro" id="IPR041700">
    <property type="entry name" value="OMP_b-brl_3"/>
</dbReference>
<dbReference type="GO" id="GO:0015344">
    <property type="term" value="F:siderophore uptake transmembrane transporter activity"/>
    <property type="evidence" value="ECO:0007669"/>
    <property type="project" value="TreeGrafter"/>
</dbReference>
<evidence type="ECO:0000256" key="6">
    <source>
        <dbReference type="ARBA" id="ARBA00023136"/>
    </source>
</evidence>
<keyword evidence="13" id="KW-1185">Reference proteome</keyword>
<dbReference type="PROSITE" id="PS52016">
    <property type="entry name" value="TONB_DEPENDENT_REC_3"/>
    <property type="match status" value="1"/>
</dbReference>
<dbReference type="Pfam" id="PF14905">
    <property type="entry name" value="OMP_b-brl_3"/>
    <property type="match status" value="1"/>
</dbReference>
<accession>A0A316HAT1</accession>
<dbReference type="Gene3D" id="2.40.170.20">
    <property type="entry name" value="TonB-dependent receptor, beta-barrel domain"/>
    <property type="match status" value="1"/>
</dbReference>
<evidence type="ECO:0000256" key="1">
    <source>
        <dbReference type="ARBA" id="ARBA00004571"/>
    </source>
</evidence>
<dbReference type="SUPFAM" id="SSF56935">
    <property type="entry name" value="Porins"/>
    <property type="match status" value="1"/>
</dbReference>
<dbReference type="InterPro" id="IPR008969">
    <property type="entry name" value="CarboxyPept-like_regulatory"/>
</dbReference>
<evidence type="ECO:0000256" key="2">
    <source>
        <dbReference type="ARBA" id="ARBA00022448"/>
    </source>
</evidence>
<evidence type="ECO:0000256" key="3">
    <source>
        <dbReference type="ARBA" id="ARBA00022452"/>
    </source>
</evidence>
<feature type="domain" description="TonB-dependent receptor plug" evidence="10">
    <location>
        <begin position="132"/>
        <end position="219"/>
    </location>
</feature>
<comment type="subcellular location">
    <subcellularLocation>
        <location evidence="1 8">Cell outer membrane</location>
        <topology evidence="1 8">Multi-pass membrane protein</topology>
    </subcellularLocation>
</comment>
<evidence type="ECO:0000256" key="9">
    <source>
        <dbReference type="SAM" id="SignalP"/>
    </source>
</evidence>
<dbReference type="Pfam" id="PF07715">
    <property type="entry name" value="Plug"/>
    <property type="match status" value="1"/>
</dbReference>
<dbReference type="PANTHER" id="PTHR30069:SF29">
    <property type="entry name" value="HEMOGLOBIN AND HEMOGLOBIN-HAPTOGLOBIN-BINDING PROTEIN 1-RELATED"/>
    <property type="match status" value="1"/>
</dbReference>
<feature type="signal peptide" evidence="9">
    <location>
        <begin position="1"/>
        <end position="19"/>
    </location>
</feature>
<evidence type="ECO:0000256" key="4">
    <source>
        <dbReference type="ARBA" id="ARBA00022692"/>
    </source>
</evidence>
<evidence type="ECO:0000259" key="11">
    <source>
        <dbReference type="Pfam" id="PF14905"/>
    </source>
</evidence>
<dbReference type="InterPro" id="IPR039426">
    <property type="entry name" value="TonB-dep_rcpt-like"/>
</dbReference>
<protein>
    <submittedName>
        <fullName evidence="12">Outer membrane receptor protein involved in Fe transport</fullName>
    </submittedName>
</protein>
<evidence type="ECO:0000313" key="13">
    <source>
        <dbReference type="Proteomes" id="UP000245678"/>
    </source>
</evidence>
<feature type="domain" description="Outer membrane protein beta-barrel" evidence="11">
    <location>
        <begin position="412"/>
        <end position="797"/>
    </location>
</feature>
<dbReference type="SUPFAM" id="SSF49464">
    <property type="entry name" value="Carboxypeptidase regulatory domain-like"/>
    <property type="match status" value="1"/>
</dbReference>
<dbReference type="GO" id="GO:0009279">
    <property type="term" value="C:cell outer membrane"/>
    <property type="evidence" value="ECO:0007669"/>
    <property type="project" value="UniProtKB-SubCell"/>
</dbReference>
<dbReference type="Gene3D" id="2.60.40.1120">
    <property type="entry name" value="Carboxypeptidase-like, regulatory domain"/>
    <property type="match status" value="1"/>
</dbReference>
<evidence type="ECO:0000259" key="10">
    <source>
        <dbReference type="Pfam" id="PF07715"/>
    </source>
</evidence>
<comment type="similarity">
    <text evidence="8">Belongs to the TonB-dependent receptor family.</text>
</comment>
<keyword evidence="5 9" id="KW-0732">Signal</keyword>
<reference evidence="12 13" key="1">
    <citation type="submission" date="2018-05" db="EMBL/GenBank/DDBJ databases">
        <title>Genomic Encyclopedia of Archaeal and Bacterial Type Strains, Phase II (KMG-II): from individual species to whole genera.</title>
        <authorList>
            <person name="Goeker M."/>
        </authorList>
    </citation>
    <scope>NUCLEOTIDE SEQUENCE [LARGE SCALE GENOMIC DNA]</scope>
    <source>
        <strain evidence="12 13">DSM 19975</strain>
    </source>
</reference>
<dbReference type="InterPro" id="IPR012910">
    <property type="entry name" value="Plug_dom"/>
</dbReference>
<keyword evidence="4 8" id="KW-0812">Transmembrane</keyword>
<organism evidence="12 13">
    <name type="scientific">Mucilaginibacter oryzae</name>
    <dbReference type="NCBI Taxonomy" id="468058"/>
    <lineage>
        <taxon>Bacteria</taxon>
        <taxon>Pseudomonadati</taxon>
        <taxon>Bacteroidota</taxon>
        <taxon>Sphingobacteriia</taxon>
        <taxon>Sphingobacteriales</taxon>
        <taxon>Sphingobacteriaceae</taxon>
        <taxon>Mucilaginibacter</taxon>
    </lineage>
</organism>
<dbReference type="Gene3D" id="2.170.130.10">
    <property type="entry name" value="TonB-dependent receptor, plug domain"/>
    <property type="match status" value="1"/>
</dbReference>
<dbReference type="EMBL" id="QGHA01000005">
    <property type="protein sequence ID" value="PWK77080.1"/>
    <property type="molecule type" value="Genomic_DNA"/>
</dbReference>
<keyword evidence="2 8" id="KW-0813">Transport</keyword>
<evidence type="ECO:0000256" key="7">
    <source>
        <dbReference type="ARBA" id="ARBA00023237"/>
    </source>
</evidence>
<dbReference type="InterPro" id="IPR037066">
    <property type="entry name" value="Plug_dom_sf"/>
</dbReference>
<dbReference type="GO" id="GO:0044718">
    <property type="term" value="P:siderophore transmembrane transport"/>
    <property type="evidence" value="ECO:0007669"/>
    <property type="project" value="TreeGrafter"/>
</dbReference>
<evidence type="ECO:0000313" key="12">
    <source>
        <dbReference type="EMBL" id="PWK77080.1"/>
    </source>
</evidence>
<keyword evidence="6 8" id="KW-0472">Membrane</keyword>
<dbReference type="PANTHER" id="PTHR30069">
    <property type="entry name" value="TONB-DEPENDENT OUTER MEMBRANE RECEPTOR"/>
    <property type="match status" value="1"/>
</dbReference>
<name>A0A316HAT1_9SPHI</name>
<keyword evidence="12" id="KW-0675">Receptor</keyword>
<gene>
    <name evidence="12" type="ORF">LX99_02890</name>
</gene>